<sequence length="76" mass="8548">MASSALSIPEIPSARTIRYFIDLQWNYRKILLGFEPLRGSHTSAYLSSILLELLKKHQITNRVLTITTDNASNNGS</sequence>
<accession>A0A1V6NNX5</accession>
<dbReference type="InterPro" id="IPR012337">
    <property type="entry name" value="RNaseH-like_sf"/>
</dbReference>
<dbReference type="AlphaFoldDB" id="A0A1V6NNX5"/>
<evidence type="ECO:0008006" key="3">
    <source>
        <dbReference type="Google" id="ProtNLM"/>
    </source>
</evidence>
<keyword evidence="2" id="KW-1185">Reference proteome</keyword>
<proteinExistence type="predicted"/>
<comment type="caution">
    <text evidence="1">The sequence shown here is derived from an EMBL/GenBank/DDBJ whole genome shotgun (WGS) entry which is preliminary data.</text>
</comment>
<gene>
    <name evidence="1" type="ORF">PENANT_c357G06284</name>
</gene>
<evidence type="ECO:0000313" key="1">
    <source>
        <dbReference type="EMBL" id="OQD66267.1"/>
    </source>
</evidence>
<name>A0A1V6NNX5_9EURO</name>
<protein>
    <recommendedName>
        <fullName evidence="3">DUF659 domain-containing protein</fullName>
    </recommendedName>
</protein>
<dbReference type="Proteomes" id="UP000191672">
    <property type="component" value="Unassembled WGS sequence"/>
</dbReference>
<dbReference type="EMBL" id="MDYN01000357">
    <property type="protein sequence ID" value="OQD66267.1"/>
    <property type="molecule type" value="Genomic_DNA"/>
</dbReference>
<dbReference type="SUPFAM" id="SSF53098">
    <property type="entry name" value="Ribonuclease H-like"/>
    <property type="match status" value="1"/>
</dbReference>
<reference evidence="2" key="1">
    <citation type="journal article" date="2017" name="Nat. Microbiol.">
        <title>Global analysis of biosynthetic gene clusters reveals vast potential of secondary metabolite production in Penicillium species.</title>
        <authorList>
            <person name="Nielsen J.C."/>
            <person name="Grijseels S."/>
            <person name="Prigent S."/>
            <person name="Ji B."/>
            <person name="Dainat J."/>
            <person name="Nielsen K.F."/>
            <person name="Frisvad J.C."/>
            <person name="Workman M."/>
            <person name="Nielsen J."/>
        </authorList>
    </citation>
    <scope>NUCLEOTIDE SEQUENCE [LARGE SCALE GENOMIC DNA]</scope>
    <source>
        <strain evidence="2">IBT 31811</strain>
    </source>
</reference>
<organism evidence="1 2">
    <name type="scientific">Penicillium antarcticum</name>
    <dbReference type="NCBI Taxonomy" id="416450"/>
    <lineage>
        <taxon>Eukaryota</taxon>
        <taxon>Fungi</taxon>
        <taxon>Dikarya</taxon>
        <taxon>Ascomycota</taxon>
        <taxon>Pezizomycotina</taxon>
        <taxon>Eurotiomycetes</taxon>
        <taxon>Eurotiomycetidae</taxon>
        <taxon>Eurotiales</taxon>
        <taxon>Aspergillaceae</taxon>
        <taxon>Penicillium</taxon>
    </lineage>
</organism>
<evidence type="ECO:0000313" key="2">
    <source>
        <dbReference type="Proteomes" id="UP000191672"/>
    </source>
</evidence>